<comment type="caution">
    <text evidence="1">The sequence shown here is derived from an EMBL/GenBank/DDBJ whole genome shotgun (WGS) entry which is preliminary data.</text>
</comment>
<sequence length="330" mass="38492">MQHDEVIWGVISKQFCSFKSKLPGTGKMFCSNAYNVTGLCNGAACPLANSRYATIRKEDGVCYLYMKTIERAHTPNRLWGRVKLSKNYTKSLGQIDEQLKFWPKKLIHRNKQRLTKIHQYLMHMRRLTLKTKPKLVAINEKIERREKRREKKAMAAAKLDNSIEKELLERLQKGTYGDIYNFPEREFSEVLKNNGKRQTMKEESEDEEEYEYELDGDEDEEEDEIVGHVECVEDFEEDESDLEDLTDEFVVDDDGESSVSDSEEENVSKKRKTSATSKQGIRKQKKPEGPYVEIEYEQEQEAANGEPMRERSSCKINEVGRSFYSTVLKY</sequence>
<organism evidence="1 2">
    <name type="scientific">Peronosclerospora sorghi</name>
    <dbReference type="NCBI Taxonomy" id="230839"/>
    <lineage>
        <taxon>Eukaryota</taxon>
        <taxon>Sar</taxon>
        <taxon>Stramenopiles</taxon>
        <taxon>Oomycota</taxon>
        <taxon>Peronosporomycetes</taxon>
        <taxon>Peronosporales</taxon>
        <taxon>Peronosporaceae</taxon>
        <taxon>Peronosclerospora</taxon>
    </lineage>
</organism>
<proteinExistence type="predicted"/>
<accession>A0ACC0WC90</accession>
<name>A0ACC0WC90_9STRA</name>
<dbReference type="Proteomes" id="UP001163321">
    <property type="component" value="Chromosome 3"/>
</dbReference>
<protein>
    <submittedName>
        <fullName evidence="1">Uncharacterized protein</fullName>
    </submittedName>
</protein>
<evidence type="ECO:0000313" key="1">
    <source>
        <dbReference type="EMBL" id="KAI9915709.1"/>
    </source>
</evidence>
<evidence type="ECO:0000313" key="2">
    <source>
        <dbReference type="Proteomes" id="UP001163321"/>
    </source>
</evidence>
<reference evidence="1 2" key="1">
    <citation type="journal article" date="2022" name="bioRxiv">
        <title>The genome of the oomycete Peronosclerospora sorghi, a cosmopolitan pathogen of maize and sorghum, is inflated with dispersed pseudogenes.</title>
        <authorList>
            <person name="Fletcher K."/>
            <person name="Martin F."/>
            <person name="Isakeit T."/>
            <person name="Cavanaugh K."/>
            <person name="Magill C."/>
            <person name="Michelmore R."/>
        </authorList>
    </citation>
    <scope>NUCLEOTIDE SEQUENCE [LARGE SCALE GENOMIC DNA]</scope>
    <source>
        <strain evidence="1">P6</strain>
    </source>
</reference>
<gene>
    <name evidence="1" type="ORF">PsorP6_007426</name>
</gene>
<keyword evidence="2" id="KW-1185">Reference proteome</keyword>
<dbReference type="EMBL" id="CM047582">
    <property type="protein sequence ID" value="KAI9915709.1"/>
    <property type="molecule type" value="Genomic_DNA"/>
</dbReference>